<keyword evidence="1" id="KW-0812">Transmembrane</keyword>
<gene>
    <name evidence="3" type="ORF">IAC53_03350</name>
</gene>
<dbReference type="Gene3D" id="3.60.21.10">
    <property type="match status" value="1"/>
</dbReference>
<reference evidence="3" key="1">
    <citation type="submission" date="2020-10" db="EMBL/GenBank/DDBJ databases">
        <authorList>
            <person name="Gilroy R."/>
        </authorList>
    </citation>
    <scope>NUCLEOTIDE SEQUENCE</scope>
    <source>
        <strain evidence="3">ChiGjej1B1-19959</strain>
    </source>
</reference>
<keyword evidence="1" id="KW-0472">Membrane</keyword>
<dbReference type="PANTHER" id="PTHR32440">
    <property type="entry name" value="PHOSPHATASE DCR2-RELATED-RELATED"/>
    <property type="match status" value="1"/>
</dbReference>
<name>A0A9D1IE45_9FIRM</name>
<accession>A0A9D1IE45</accession>
<feature type="transmembrane region" description="Helical" evidence="1">
    <location>
        <begin position="347"/>
        <end position="370"/>
    </location>
</feature>
<evidence type="ECO:0000313" key="3">
    <source>
        <dbReference type="EMBL" id="HIU35627.1"/>
    </source>
</evidence>
<protein>
    <submittedName>
        <fullName evidence="3">Metallophosphoesterase family protein</fullName>
    </submittedName>
</protein>
<comment type="caution">
    <text evidence="3">The sequence shown here is derived from an EMBL/GenBank/DDBJ whole genome shotgun (WGS) entry which is preliminary data.</text>
</comment>
<sequence length="373" mass="40981">MRFRPDKTFKIMQITDMQEIPAVSPDTLALLEAAVAAEQPDLVVYTGDQIKGYGVTYKGKGAALEAAVAETVDRLLQPVTSRNIPFAVTFGNHDRQVGISNRDQFMHIYKKYPTCVGELAEGGACGGTYNIPIESADGSGRPVCNLYLFDSGTDAKGGGYEAFDPRILAWYRKTRDALREKAGDFVPSIVFQHIPLPEYYHVLRRVKKSEKGAIEAFRTHKHEFYKLGETCAPGGVLLEPPSIPDKNNGEFDALAEKGDVLAVFVGHDHKNSFVGRYKNIDLGFTQSSGFNAYGNRTKRGVRCIVLHENDPKHYETYTRTFEGLVGTRVTRPVFDYLTAKAPATVDAAIPMILKAVGAVAAVVLLAVLLAKFL</sequence>
<dbReference type="CDD" id="cd07383">
    <property type="entry name" value="MPP_Dcr2"/>
    <property type="match status" value="1"/>
</dbReference>
<dbReference type="AlphaFoldDB" id="A0A9D1IE45"/>
<dbReference type="GO" id="GO:0016788">
    <property type="term" value="F:hydrolase activity, acting on ester bonds"/>
    <property type="evidence" value="ECO:0007669"/>
    <property type="project" value="TreeGrafter"/>
</dbReference>
<dbReference type="Pfam" id="PF00149">
    <property type="entry name" value="Metallophos"/>
    <property type="match status" value="1"/>
</dbReference>
<dbReference type="EMBL" id="DVMW01000024">
    <property type="protein sequence ID" value="HIU35627.1"/>
    <property type="molecule type" value="Genomic_DNA"/>
</dbReference>
<proteinExistence type="predicted"/>
<dbReference type="InterPro" id="IPR029052">
    <property type="entry name" value="Metallo-depent_PP-like"/>
</dbReference>
<reference evidence="3" key="2">
    <citation type="journal article" date="2021" name="PeerJ">
        <title>Extensive microbial diversity within the chicken gut microbiome revealed by metagenomics and culture.</title>
        <authorList>
            <person name="Gilroy R."/>
            <person name="Ravi A."/>
            <person name="Getino M."/>
            <person name="Pursley I."/>
            <person name="Horton D.L."/>
            <person name="Alikhan N.F."/>
            <person name="Baker D."/>
            <person name="Gharbi K."/>
            <person name="Hall N."/>
            <person name="Watson M."/>
            <person name="Adriaenssens E.M."/>
            <person name="Foster-Nyarko E."/>
            <person name="Jarju S."/>
            <person name="Secka A."/>
            <person name="Antonio M."/>
            <person name="Oren A."/>
            <person name="Chaudhuri R.R."/>
            <person name="La Ragione R."/>
            <person name="Hildebrand F."/>
            <person name="Pallen M.J."/>
        </authorList>
    </citation>
    <scope>NUCLEOTIDE SEQUENCE</scope>
    <source>
        <strain evidence="3">ChiGjej1B1-19959</strain>
    </source>
</reference>
<dbReference type="PANTHER" id="PTHR32440:SF11">
    <property type="entry name" value="METALLOPHOSPHOESTERASE DOMAIN-CONTAINING PROTEIN"/>
    <property type="match status" value="1"/>
</dbReference>
<keyword evidence="1" id="KW-1133">Transmembrane helix</keyword>
<dbReference type="GO" id="GO:0005737">
    <property type="term" value="C:cytoplasm"/>
    <property type="evidence" value="ECO:0007669"/>
    <property type="project" value="TreeGrafter"/>
</dbReference>
<dbReference type="Proteomes" id="UP000824071">
    <property type="component" value="Unassembled WGS sequence"/>
</dbReference>
<dbReference type="InterPro" id="IPR004843">
    <property type="entry name" value="Calcineurin-like_PHP"/>
</dbReference>
<evidence type="ECO:0000259" key="2">
    <source>
        <dbReference type="Pfam" id="PF00149"/>
    </source>
</evidence>
<dbReference type="SUPFAM" id="SSF56300">
    <property type="entry name" value="Metallo-dependent phosphatases"/>
    <property type="match status" value="1"/>
</dbReference>
<organism evidence="3 4">
    <name type="scientific">Candidatus Fimenecus excrementigallinarum</name>
    <dbReference type="NCBI Taxonomy" id="2840816"/>
    <lineage>
        <taxon>Bacteria</taxon>
        <taxon>Bacillati</taxon>
        <taxon>Bacillota</taxon>
        <taxon>Clostridia</taxon>
        <taxon>Candidatus Fimenecus</taxon>
    </lineage>
</organism>
<evidence type="ECO:0000313" key="4">
    <source>
        <dbReference type="Proteomes" id="UP000824071"/>
    </source>
</evidence>
<feature type="domain" description="Calcineurin-like phosphoesterase" evidence="2">
    <location>
        <begin position="9"/>
        <end position="270"/>
    </location>
</feature>
<evidence type="ECO:0000256" key="1">
    <source>
        <dbReference type="SAM" id="Phobius"/>
    </source>
</evidence>